<dbReference type="EC" id="2.7.11.1" evidence="9"/>
<dbReference type="PANTHER" id="PTHR43289">
    <property type="entry name" value="MITOGEN-ACTIVATED PROTEIN KINASE KINASE KINASE 20-RELATED"/>
    <property type="match status" value="1"/>
</dbReference>
<feature type="compositionally biased region" description="Low complexity" evidence="6">
    <location>
        <begin position="440"/>
        <end position="451"/>
    </location>
</feature>
<accession>A9FG88</accession>
<sequence length="521" mass="56135">MELEAGTVVANRYRIIRQLGRGGMGEVFAAENIRTGRQVAIKLLRAESKAKSSAAERFRREARAAGSINSDHVTEILDVEEDPEHGIVLVFELLEGESLIDRLKRTGPIDFEELHPIIEQVWMGLADAHRAGIIHRDLKPSNVYIEARPDGSKRVKILDFGISKLPKEMGAETLTEMGQSLGTFSFMPPEQIGKAKTVDHRADIYACATMIYQSMSGQLPYQARNLLIMVEMKQKTDARTLAEAMDGPVDPRLEAFLAKGLAREPADRFQSALEGLTAWRELRPARSSSHPVSGSPISTLPASSGSGHARSSPIPAAHQSYKPPSSGAVKLPVPPIDPILIRTATDPGAQPRVETGVRSHGEPERPAHPVGEPPLTQNEGQLPPYMPGGRAPGVQTAAAPVQWTGPNGTMVLNNAARELVPPLVSHPVTPRTLPDFSEDSSGGSTTGQGPTLVYKPVRPSMGSASLGPTTAGEPEPLEQRPPAPPPARTLRTIVYVLAAILFAVVGFLLMGYALEYLDMPK</sequence>
<proteinExistence type="predicted"/>
<dbReference type="HOGENOM" id="CLU_000288_63_44_7"/>
<keyword evidence="7" id="KW-0472">Membrane</keyword>
<dbReference type="PANTHER" id="PTHR43289:SF6">
    <property type="entry name" value="SERINE_THREONINE-PROTEIN KINASE NEKL-3"/>
    <property type="match status" value="1"/>
</dbReference>
<dbReference type="PROSITE" id="PS00108">
    <property type="entry name" value="PROTEIN_KINASE_ST"/>
    <property type="match status" value="1"/>
</dbReference>
<keyword evidence="4 5" id="KW-0067">ATP-binding</keyword>
<dbReference type="AlphaFoldDB" id="A9FG88"/>
<dbReference type="Gene3D" id="3.30.200.20">
    <property type="entry name" value="Phosphorylase Kinase, domain 1"/>
    <property type="match status" value="1"/>
</dbReference>
<keyword evidence="7" id="KW-0812">Transmembrane</keyword>
<dbReference type="Pfam" id="PF00069">
    <property type="entry name" value="Pkinase"/>
    <property type="match status" value="1"/>
</dbReference>
<dbReference type="KEGG" id="scl:sce7928"/>
<dbReference type="SUPFAM" id="SSF56112">
    <property type="entry name" value="Protein kinase-like (PK-like)"/>
    <property type="match status" value="1"/>
</dbReference>
<dbReference type="GO" id="GO:0005524">
    <property type="term" value="F:ATP binding"/>
    <property type="evidence" value="ECO:0007669"/>
    <property type="project" value="UniProtKB-UniRule"/>
</dbReference>
<keyword evidence="7" id="KW-1133">Transmembrane helix</keyword>
<keyword evidence="1 9" id="KW-0808">Transferase</keyword>
<reference evidence="9 10" key="1">
    <citation type="journal article" date="2007" name="Nat. Biotechnol.">
        <title>Complete genome sequence of the myxobacterium Sorangium cellulosum.</title>
        <authorList>
            <person name="Schneiker S."/>
            <person name="Perlova O."/>
            <person name="Kaiser O."/>
            <person name="Gerth K."/>
            <person name="Alici A."/>
            <person name="Altmeyer M.O."/>
            <person name="Bartels D."/>
            <person name="Bekel T."/>
            <person name="Beyer S."/>
            <person name="Bode E."/>
            <person name="Bode H.B."/>
            <person name="Bolten C.J."/>
            <person name="Choudhuri J.V."/>
            <person name="Doss S."/>
            <person name="Elnakady Y.A."/>
            <person name="Frank B."/>
            <person name="Gaigalat L."/>
            <person name="Goesmann A."/>
            <person name="Groeger C."/>
            <person name="Gross F."/>
            <person name="Jelsbak L."/>
            <person name="Jelsbak L."/>
            <person name="Kalinowski J."/>
            <person name="Kegler C."/>
            <person name="Knauber T."/>
            <person name="Konietzny S."/>
            <person name="Kopp M."/>
            <person name="Krause L."/>
            <person name="Krug D."/>
            <person name="Linke B."/>
            <person name="Mahmud T."/>
            <person name="Martinez-Arias R."/>
            <person name="McHardy A.C."/>
            <person name="Merai M."/>
            <person name="Meyer F."/>
            <person name="Mormann S."/>
            <person name="Munoz-Dorado J."/>
            <person name="Perez J."/>
            <person name="Pradella S."/>
            <person name="Rachid S."/>
            <person name="Raddatz G."/>
            <person name="Rosenau F."/>
            <person name="Rueckert C."/>
            <person name="Sasse F."/>
            <person name="Scharfe M."/>
            <person name="Schuster S.C."/>
            <person name="Suen G."/>
            <person name="Treuner-Lange A."/>
            <person name="Velicer G.J."/>
            <person name="Vorholter F.-J."/>
            <person name="Weissman K.J."/>
            <person name="Welch R.D."/>
            <person name="Wenzel S.C."/>
            <person name="Whitworth D.E."/>
            <person name="Wilhelm S."/>
            <person name="Wittmann C."/>
            <person name="Bloecker H."/>
            <person name="Puehler A."/>
            <person name="Mueller R."/>
        </authorList>
    </citation>
    <scope>NUCLEOTIDE SEQUENCE [LARGE SCALE GENOMIC DNA]</scope>
    <source>
        <strain evidence="10">So ce56</strain>
    </source>
</reference>
<dbReference type="InterPro" id="IPR000719">
    <property type="entry name" value="Prot_kinase_dom"/>
</dbReference>
<dbReference type="InterPro" id="IPR008271">
    <property type="entry name" value="Ser/Thr_kinase_AS"/>
</dbReference>
<dbReference type="InterPro" id="IPR011009">
    <property type="entry name" value="Kinase-like_dom_sf"/>
</dbReference>
<feature type="binding site" evidence="5">
    <location>
        <position position="42"/>
    </location>
    <ligand>
        <name>ATP</name>
        <dbReference type="ChEBI" id="CHEBI:30616"/>
    </ligand>
</feature>
<dbReference type="EMBL" id="AM746676">
    <property type="protein sequence ID" value="CAN98098.1"/>
    <property type="molecule type" value="Genomic_DNA"/>
</dbReference>
<dbReference type="RefSeq" id="WP_012240537.1">
    <property type="nucleotide sequence ID" value="NC_010162.1"/>
</dbReference>
<dbReference type="PROSITE" id="PS00107">
    <property type="entry name" value="PROTEIN_KINASE_ATP"/>
    <property type="match status" value="1"/>
</dbReference>
<evidence type="ECO:0000256" key="4">
    <source>
        <dbReference type="ARBA" id="ARBA00022840"/>
    </source>
</evidence>
<feature type="transmembrane region" description="Helical" evidence="7">
    <location>
        <begin position="493"/>
        <end position="514"/>
    </location>
</feature>
<evidence type="ECO:0000256" key="6">
    <source>
        <dbReference type="SAM" id="MobiDB-lite"/>
    </source>
</evidence>
<feature type="region of interest" description="Disordered" evidence="6">
    <location>
        <begin position="342"/>
        <end position="396"/>
    </location>
</feature>
<name>A9FG88_SORC5</name>
<feature type="region of interest" description="Disordered" evidence="6">
    <location>
        <begin position="284"/>
        <end position="330"/>
    </location>
</feature>
<evidence type="ECO:0000259" key="8">
    <source>
        <dbReference type="PROSITE" id="PS50011"/>
    </source>
</evidence>
<keyword evidence="3 9" id="KW-0418">Kinase</keyword>
<keyword evidence="10" id="KW-1185">Reference proteome</keyword>
<dbReference type="BioCyc" id="SCEL448385:SCE_RS49915-MONOMER"/>
<dbReference type="PROSITE" id="PS50011">
    <property type="entry name" value="PROTEIN_KINASE_DOM"/>
    <property type="match status" value="1"/>
</dbReference>
<evidence type="ECO:0000313" key="10">
    <source>
        <dbReference type="Proteomes" id="UP000002139"/>
    </source>
</evidence>
<dbReference type="GO" id="GO:0004674">
    <property type="term" value="F:protein serine/threonine kinase activity"/>
    <property type="evidence" value="ECO:0007669"/>
    <property type="project" value="UniProtKB-EC"/>
</dbReference>
<feature type="region of interest" description="Disordered" evidence="6">
    <location>
        <begin position="425"/>
        <end position="484"/>
    </location>
</feature>
<dbReference type="OrthoDB" id="5504750at2"/>
<dbReference type="InterPro" id="IPR017441">
    <property type="entry name" value="Protein_kinase_ATP_BS"/>
</dbReference>
<evidence type="ECO:0000256" key="1">
    <source>
        <dbReference type="ARBA" id="ARBA00022679"/>
    </source>
</evidence>
<protein>
    <submittedName>
        <fullName evidence="9">Protein kinase</fullName>
        <ecNumber evidence="9">2.7.11.1</ecNumber>
    </submittedName>
</protein>
<dbReference type="STRING" id="448385.sce7928"/>
<feature type="compositionally biased region" description="Low complexity" evidence="6">
    <location>
        <begin position="285"/>
        <end position="298"/>
    </location>
</feature>
<dbReference type="Proteomes" id="UP000002139">
    <property type="component" value="Chromosome"/>
</dbReference>
<evidence type="ECO:0000256" key="7">
    <source>
        <dbReference type="SAM" id="Phobius"/>
    </source>
</evidence>
<gene>
    <name evidence="9" type="ordered locus">sce7928</name>
</gene>
<evidence type="ECO:0000256" key="5">
    <source>
        <dbReference type="PROSITE-ProRule" id="PRU10141"/>
    </source>
</evidence>
<keyword evidence="2 5" id="KW-0547">Nucleotide-binding</keyword>
<feature type="compositionally biased region" description="Basic and acidic residues" evidence="6">
    <location>
        <begin position="355"/>
        <end position="367"/>
    </location>
</feature>
<evidence type="ECO:0000256" key="3">
    <source>
        <dbReference type="ARBA" id="ARBA00022777"/>
    </source>
</evidence>
<evidence type="ECO:0000313" key="9">
    <source>
        <dbReference type="EMBL" id="CAN98098.1"/>
    </source>
</evidence>
<dbReference type="SMART" id="SM00220">
    <property type="entry name" value="S_TKc"/>
    <property type="match status" value="1"/>
</dbReference>
<dbReference type="CDD" id="cd14014">
    <property type="entry name" value="STKc_PknB_like"/>
    <property type="match status" value="1"/>
</dbReference>
<dbReference type="Gene3D" id="1.10.510.10">
    <property type="entry name" value="Transferase(Phosphotransferase) domain 1"/>
    <property type="match status" value="1"/>
</dbReference>
<evidence type="ECO:0000256" key="2">
    <source>
        <dbReference type="ARBA" id="ARBA00022741"/>
    </source>
</evidence>
<feature type="domain" description="Protein kinase" evidence="8">
    <location>
        <begin position="13"/>
        <end position="293"/>
    </location>
</feature>
<organism evidence="9 10">
    <name type="scientific">Sorangium cellulosum (strain So ce56)</name>
    <name type="common">Polyangium cellulosum (strain So ce56)</name>
    <dbReference type="NCBI Taxonomy" id="448385"/>
    <lineage>
        <taxon>Bacteria</taxon>
        <taxon>Pseudomonadati</taxon>
        <taxon>Myxococcota</taxon>
        <taxon>Polyangia</taxon>
        <taxon>Polyangiales</taxon>
        <taxon>Polyangiaceae</taxon>
        <taxon>Sorangium</taxon>
    </lineage>
</organism>
<dbReference type="eggNOG" id="COG0515">
    <property type="taxonomic scope" value="Bacteria"/>
</dbReference>